<proteinExistence type="predicted"/>
<name>A0ACA9SVS6_9GLOM</name>
<evidence type="ECO:0000313" key="2">
    <source>
        <dbReference type="Proteomes" id="UP000789920"/>
    </source>
</evidence>
<feature type="non-terminal residue" evidence="1">
    <location>
        <position position="152"/>
    </location>
</feature>
<dbReference type="Proteomes" id="UP000789920">
    <property type="component" value="Unassembled WGS sequence"/>
</dbReference>
<sequence>KLRNSLGEANKIVKSKSKALKESKEFEILDEEIKLYSAYLDNDLNRISNCVQFFKKNNAIVSEFRAINLWLQTPKSIQIEYWNEKLQYLLRICNLTFPFIAPCKDNANIEKVRKGLENFFFIREVKDRKSKRKILPDSPLLDLINEAHQKNN</sequence>
<organism evidence="1 2">
    <name type="scientific">Racocetra persica</name>
    <dbReference type="NCBI Taxonomy" id="160502"/>
    <lineage>
        <taxon>Eukaryota</taxon>
        <taxon>Fungi</taxon>
        <taxon>Fungi incertae sedis</taxon>
        <taxon>Mucoromycota</taxon>
        <taxon>Glomeromycotina</taxon>
        <taxon>Glomeromycetes</taxon>
        <taxon>Diversisporales</taxon>
        <taxon>Gigasporaceae</taxon>
        <taxon>Racocetra</taxon>
    </lineage>
</organism>
<comment type="caution">
    <text evidence="1">The sequence shown here is derived from an EMBL/GenBank/DDBJ whole genome shotgun (WGS) entry which is preliminary data.</text>
</comment>
<reference evidence="1" key="1">
    <citation type="submission" date="2021-06" db="EMBL/GenBank/DDBJ databases">
        <authorList>
            <person name="Kallberg Y."/>
            <person name="Tangrot J."/>
            <person name="Rosling A."/>
        </authorList>
    </citation>
    <scope>NUCLEOTIDE SEQUENCE</scope>
    <source>
        <strain evidence="1">MA461A</strain>
    </source>
</reference>
<evidence type="ECO:0000313" key="1">
    <source>
        <dbReference type="EMBL" id="CAG8850270.1"/>
    </source>
</evidence>
<keyword evidence="2" id="KW-1185">Reference proteome</keyword>
<dbReference type="EMBL" id="CAJVQC010169961">
    <property type="protein sequence ID" value="CAG8850270.1"/>
    <property type="molecule type" value="Genomic_DNA"/>
</dbReference>
<accession>A0ACA9SVS6</accession>
<gene>
    <name evidence="1" type="ORF">RPERSI_LOCUS36005</name>
</gene>
<feature type="non-terminal residue" evidence="1">
    <location>
        <position position="1"/>
    </location>
</feature>
<protein>
    <submittedName>
        <fullName evidence="1">36130_t:CDS:1</fullName>
    </submittedName>
</protein>